<evidence type="ECO:0000256" key="2">
    <source>
        <dbReference type="SAM" id="Phobius"/>
    </source>
</evidence>
<proteinExistence type="predicted"/>
<dbReference type="STRING" id="265072.Mfla_0730"/>
<keyword evidence="2" id="KW-0472">Membrane</keyword>
<dbReference type="AlphaFoldDB" id="Q1H3D9"/>
<keyword evidence="2" id="KW-1133">Transmembrane helix</keyword>
<feature type="compositionally biased region" description="Basic and acidic residues" evidence="1">
    <location>
        <begin position="203"/>
        <end position="223"/>
    </location>
</feature>
<protein>
    <submittedName>
        <fullName evidence="3">Uncharacterized protein</fullName>
    </submittedName>
</protein>
<feature type="compositionally biased region" description="Pro residues" evidence="1">
    <location>
        <begin position="142"/>
        <end position="166"/>
    </location>
</feature>
<evidence type="ECO:0000313" key="3">
    <source>
        <dbReference type="EMBL" id="ABE48998.1"/>
    </source>
</evidence>
<feature type="compositionally biased region" description="Pro residues" evidence="1">
    <location>
        <begin position="102"/>
        <end position="122"/>
    </location>
</feature>
<dbReference type="OrthoDB" id="8559866at2"/>
<feature type="region of interest" description="Disordered" evidence="1">
    <location>
        <begin position="201"/>
        <end position="223"/>
    </location>
</feature>
<reference evidence="3 4" key="1">
    <citation type="submission" date="2006-03" db="EMBL/GenBank/DDBJ databases">
        <title>Complete sequence of Methylobacillus flagellatus KT.</title>
        <authorList>
            <consortium name="US DOE Joint Genome Institute"/>
            <person name="Copeland A."/>
            <person name="Lucas S."/>
            <person name="Lapidus A."/>
            <person name="Barry K."/>
            <person name="Detter J.C."/>
            <person name="Glavina del Rio T."/>
            <person name="Hammon N."/>
            <person name="Israni S."/>
            <person name="Dalin E."/>
            <person name="Tice H."/>
            <person name="Pitluck S."/>
            <person name="Brettin T."/>
            <person name="Bruce D."/>
            <person name="Han C."/>
            <person name="Tapia R."/>
            <person name="Saunders E."/>
            <person name="Gilna P."/>
            <person name="Schmutz J."/>
            <person name="Larimer F."/>
            <person name="Land M."/>
            <person name="Kyrpides N."/>
            <person name="Anderson I."/>
            <person name="Richardson P."/>
        </authorList>
    </citation>
    <scope>NUCLEOTIDE SEQUENCE [LARGE SCALE GENOMIC DNA]</scope>
    <source>
        <strain evidence="4">KT / ATCC 51484 / DSM 6875</strain>
    </source>
</reference>
<dbReference type="Proteomes" id="UP000002440">
    <property type="component" value="Chromosome"/>
</dbReference>
<dbReference type="HOGENOM" id="CLU_077126_0_0_4"/>
<keyword evidence="2" id="KW-0812">Transmembrane</keyword>
<evidence type="ECO:0000313" key="4">
    <source>
        <dbReference type="Proteomes" id="UP000002440"/>
    </source>
</evidence>
<name>Q1H3D9_METFK</name>
<dbReference type="EMBL" id="CP000284">
    <property type="protein sequence ID" value="ABE48998.1"/>
    <property type="molecule type" value="Genomic_DNA"/>
</dbReference>
<feature type="region of interest" description="Disordered" evidence="1">
    <location>
        <begin position="94"/>
        <end position="175"/>
    </location>
</feature>
<accession>Q1H3D9</accession>
<feature type="transmembrane region" description="Helical" evidence="2">
    <location>
        <begin position="51"/>
        <end position="70"/>
    </location>
</feature>
<dbReference type="RefSeq" id="WP_011479095.1">
    <property type="nucleotide sequence ID" value="NC_007947.1"/>
</dbReference>
<dbReference type="eggNOG" id="COG0810">
    <property type="taxonomic scope" value="Bacteria"/>
</dbReference>
<dbReference type="KEGG" id="mfa:Mfla_0730"/>
<sequence>MAALRLFRHLYALIASRLGQTRAHTDQAALPWEAPVDGEDYFEFRISRRTLYALIFSLILHLILFFGFIMPTMDQGEESEKDGGQKELVVSLAQPDKKPQPEMAPPPAATPPPPPASKPTPQQPRRQSKPAPPVVTGKSKPLPQPEQKPAPRPEPQPAPTPAPPRPQEPDPSQYSDMSSYMAAMREYRRATDNNYAAMMENQRAQRESGNRSLSDEEKRDETIKKNLSSGASGVFRILSMSNYTSTFEFRGWINDFSTAKREVFQIEAKAGEDIQRATVRKMIELIRRHYSGDFNWESRQLGRVVVLSARMEDSAGLEDFLIKEFFGDGDIRYLDMQRQRPPPGPPRYPVP</sequence>
<organism evidence="3 4">
    <name type="scientific">Methylobacillus flagellatus (strain ATCC 51484 / DSM 6875 / VKM B-1610 / KT)</name>
    <dbReference type="NCBI Taxonomy" id="265072"/>
    <lineage>
        <taxon>Bacteria</taxon>
        <taxon>Pseudomonadati</taxon>
        <taxon>Pseudomonadota</taxon>
        <taxon>Betaproteobacteria</taxon>
        <taxon>Nitrosomonadales</taxon>
        <taxon>Methylophilaceae</taxon>
        <taxon>Methylobacillus</taxon>
    </lineage>
</organism>
<evidence type="ECO:0000256" key="1">
    <source>
        <dbReference type="SAM" id="MobiDB-lite"/>
    </source>
</evidence>
<gene>
    <name evidence="3" type="ordered locus">Mfla_0730</name>
</gene>
<keyword evidence="4" id="KW-1185">Reference proteome</keyword>